<evidence type="ECO:0000313" key="2">
    <source>
        <dbReference type="Proteomes" id="UP001497453"/>
    </source>
</evidence>
<accession>A0ABP1DT36</accession>
<keyword evidence="2" id="KW-1185">Reference proteome</keyword>
<evidence type="ECO:0000313" key="1">
    <source>
        <dbReference type="EMBL" id="CAL1710961.1"/>
    </source>
</evidence>
<name>A0ABP1DT36_9APHY</name>
<proteinExistence type="predicted"/>
<organism evidence="1 2">
    <name type="scientific">Somion occarium</name>
    <dbReference type="NCBI Taxonomy" id="3059160"/>
    <lineage>
        <taxon>Eukaryota</taxon>
        <taxon>Fungi</taxon>
        <taxon>Dikarya</taxon>
        <taxon>Basidiomycota</taxon>
        <taxon>Agaricomycotina</taxon>
        <taxon>Agaricomycetes</taxon>
        <taxon>Polyporales</taxon>
        <taxon>Cerrenaceae</taxon>
        <taxon>Somion</taxon>
    </lineage>
</organism>
<dbReference type="EMBL" id="OZ037949">
    <property type="protein sequence ID" value="CAL1710961.1"/>
    <property type="molecule type" value="Genomic_DNA"/>
</dbReference>
<gene>
    <name evidence="1" type="ORF">GFSPODELE1_LOCUS8108</name>
</gene>
<sequence>MDAMRQTGIFWGTKVYSTISSDKLEVRGTVLFHHSGLTGSKVVRMSFLRGHYPPNLIFTRRVKASSDRITDSVNGVLPVHPYLPWSRNERALPSPGYRPRALQGDWKTPVGCSECKPPLRPLILPQNSSIPQLPRSASVSQSTLRAPFSSYESLLSGGCLNFRWAQRRLGQPGWLVLRYFQCVQSPSSDVTSPPS</sequence>
<reference evidence="2" key="1">
    <citation type="submission" date="2024-04" db="EMBL/GenBank/DDBJ databases">
        <authorList>
            <person name="Shaw F."/>
            <person name="Minotto A."/>
        </authorList>
    </citation>
    <scope>NUCLEOTIDE SEQUENCE [LARGE SCALE GENOMIC DNA]</scope>
</reference>
<protein>
    <submittedName>
        <fullName evidence="1">Uncharacterized protein</fullName>
    </submittedName>
</protein>
<dbReference type="Proteomes" id="UP001497453">
    <property type="component" value="Chromosome 6"/>
</dbReference>